<feature type="transmembrane region" description="Helical" evidence="6">
    <location>
        <begin position="88"/>
        <end position="106"/>
    </location>
</feature>
<gene>
    <name evidence="8" type="ORF">OSB1V03_LOCUS23043</name>
</gene>
<keyword evidence="3 6" id="KW-0812">Transmembrane</keyword>
<evidence type="ECO:0000256" key="6">
    <source>
        <dbReference type="SAM" id="Phobius"/>
    </source>
</evidence>
<dbReference type="PANTHER" id="PTHR10165:SF103">
    <property type="entry name" value="PHOSPHOLIPID PHOSPHATASE HOMOLOG 1.2 HOMOLOG"/>
    <property type="match status" value="1"/>
</dbReference>
<dbReference type="GO" id="GO:0005886">
    <property type="term" value="C:plasma membrane"/>
    <property type="evidence" value="ECO:0007669"/>
    <property type="project" value="TreeGrafter"/>
</dbReference>
<feature type="domain" description="Phosphatidic acid phosphatase type 2/haloperoxidase" evidence="7">
    <location>
        <begin position="88"/>
        <end position="177"/>
    </location>
</feature>
<dbReference type="InterPro" id="IPR036938">
    <property type="entry name" value="PAP2/HPO_sf"/>
</dbReference>
<comment type="subcellular location">
    <subcellularLocation>
        <location evidence="1">Membrane</location>
        <topology evidence="1">Multi-pass membrane protein</topology>
    </subcellularLocation>
</comment>
<evidence type="ECO:0000313" key="8">
    <source>
        <dbReference type="EMBL" id="CAD7650812.1"/>
    </source>
</evidence>
<dbReference type="Proteomes" id="UP000759131">
    <property type="component" value="Unassembled WGS sequence"/>
</dbReference>
<dbReference type="OrthoDB" id="6514677at2759"/>
<keyword evidence="4 6" id="KW-1133">Transmembrane helix</keyword>
<dbReference type="GO" id="GO:0008195">
    <property type="term" value="F:phosphatidate phosphatase activity"/>
    <property type="evidence" value="ECO:0007669"/>
    <property type="project" value="TreeGrafter"/>
</dbReference>
<evidence type="ECO:0000256" key="1">
    <source>
        <dbReference type="ARBA" id="ARBA00004141"/>
    </source>
</evidence>
<reference evidence="8" key="1">
    <citation type="submission" date="2020-11" db="EMBL/GenBank/DDBJ databases">
        <authorList>
            <person name="Tran Van P."/>
        </authorList>
    </citation>
    <scope>NUCLEOTIDE SEQUENCE</scope>
</reference>
<dbReference type="Gene3D" id="1.20.144.10">
    <property type="entry name" value="Phosphatidic acid phosphatase type 2/haloperoxidase"/>
    <property type="match status" value="1"/>
</dbReference>
<dbReference type="EMBL" id="CAJPIZ010053948">
    <property type="protein sequence ID" value="CAG2123098.1"/>
    <property type="molecule type" value="Genomic_DNA"/>
</dbReference>
<dbReference type="PANTHER" id="PTHR10165">
    <property type="entry name" value="LIPID PHOSPHATE PHOSPHATASE"/>
    <property type="match status" value="1"/>
</dbReference>
<feature type="transmembrane region" description="Helical" evidence="6">
    <location>
        <begin position="48"/>
        <end position="68"/>
    </location>
</feature>
<feature type="transmembrane region" description="Helical" evidence="6">
    <location>
        <begin position="152"/>
        <end position="173"/>
    </location>
</feature>
<evidence type="ECO:0000259" key="7">
    <source>
        <dbReference type="Pfam" id="PF01569"/>
    </source>
</evidence>
<dbReference type="InterPro" id="IPR043216">
    <property type="entry name" value="PAP-like"/>
</dbReference>
<proteinExistence type="inferred from homology"/>
<dbReference type="AlphaFoldDB" id="A0A7R9LZQ2"/>
<dbReference type="SUPFAM" id="SSF48317">
    <property type="entry name" value="Acid phosphatase/Vanadium-dependent haloperoxidase"/>
    <property type="match status" value="1"/>
</dbReference>
<feature type="non-terminal residue" evidence="8">
    <location>
        <position position="1"/>
    </location>
</feature>
<dbReference type="GO" id="GO:0007165">
    <property type="term" value="P:signal transduction"/>
    <property type="evidence" value="ECO:0007669"/>
    <property type="project" value="TreeGrafter"/>
</dbReference>
<dbReference type="Pfam" id="PF01569">
    <property type="entry name" value="PAP2"/>
    <property type="match status" value="1"/>
</dbReference>
<dbReference type="GO" id="GO:0006644">
    <property type="term" value="P:phospholipid metabolic process"/>
    <property type="evidence" value="ECO:0007669"/>
    <property type="project" value="InterPro"/>
</dbReference>
<protein>
    <recommendedName>
        <fullName evidence="7">Phosphatidic acid phosphatase type 2/haloperoxidase domain-containing protein</fullName>
    </recommendedName>
</protein>
<sequence length="179" mass="20496">MMSALKVQSVVVLIVMTIISQLLHRYGIPHERGFHCKDETITKPYHPIIIPMYYLLSIAAAVPSLAVVVTEYFHGSGRRAVSAKLKQFYFGLVLSFILVLLCKTYFGRLRPNSIDGICNARHYCADDPTRYVDQFVCDNGIPKLVREARMSFYSGHSSVAMYSAFYVILYLIYRFKYNT</sequence>
<evidence type="ECO:0000256" key="3">
    <source>
        <dbReference type="ARBA" id="ARBA00022692"/>
    </source>
</evidence>
<keyword evidence="9" id="KW-1185">Reference proteome</keyword>
<feature type="transmembrane region" description="Helical" evidence="6">
    <location>
        <begin position="7"/>
        <end position="28"/>
    </location>
</feature>
<evidence type="ECO:0000256" key="5">
    <source>
        <dbReference type="ARBA" id="ARBA00023136"/>
    </source>
</evidence>
<accession>A0A7R9LZQ2</accession>
<evidence type="ECO:0000256" key="4">
    <source>
        <dbReference type="ARBA" id="ARBA00022989"/>
    </source>
</evidence>
<evidence type="ECO:0000256" key="2">
    <source>
        <dbReference type="ARBA" id="ARBA00008816"/>
    </source>
</evidence>
<organism evidence="8">
    <name type="scientific">Medioppia subpectinata</name>
    <dbReference type="NCBI Taxonomy" id="1979941"/>
    <lineage>
        <taxon>Eukaryota</taxon>
        <taxon>Metazoa</taxon>
        <taxon>Ecdysozoa</taxon>
        <taxon>Arthropoda</taxon>
        <taxon>Chelicerata</taxon>
        <taxon>Arachnida</taxon>
        <taxon>Acari</taxon>
        <taxon>Acariformes</taxon>
        <taxon>Sarcoptiformes</taxon>
        <taxon>Oribatida</taxon>
        <taxon>Brachypylina</taxon>
        <taxon>Oppioidea</taxon>
        <taxon>Oppiidae</taxon>
        <taxon>Medioppia</taxon>
    </lineage>
</organism>
<comment type="similarity">
    <text evidence="2">Belongs to the PA-phosphatase related phosphoesterase family.</text>
</comment>
<name>A0A7R9LZQ2_9ACAR</name>
<evidence type="ECO:0000313" key="9">
    <source>
        <dbReference type="Proteomes" id="UP000759131"/>
    </source>
</evidence>
<keyword evidence="5 6" id="KW-0472">Membrane</keyword>
<dbReference type="EMBL" id="OC908523">
    <property type="protein sequence ID" value="CAD7650812.1"/>
    <property type="molecule type" value="Genomic_DNA"/>
</dbReference>
<dbReference type="GO" id="GO:0046839">
    <property type="term" value="P:phospholipid dephosphorylation"/>
    <property type="evidence" value="ECO:0007669"/>
    <property type="project" value="TreeGrafter"/>
</dbReference>
<dbReference type="InterPro" id="IPR000326">
    <property type="entry name" value="PAP2/HPO"/>
</dbReference>